<sequence>MADKRDFGFIIGSVIKIQRRIFPFDIFFMKKWKEFTVKRCDIITFCTLSIETGTVAYFINL</sequence>
<keyword evidence="2" id="KW-1185">Reference proteome</keyword>
<proteinExistence type="predicted"/>
<evidence type="ECO:0000313" key="2">
    <source>
        <dbReference type="Proteomes" id="UP001607303"/>
    </source>
</evidence>
<organism evidence="1 2">
    <name type="scientific">Vespula maculifrons</name>
    <name type="common">Eastern yellow jacket</name>
    <name type="synonym">Wasp</name>
    <dbReference type="NCBI Taxonomy" id="7453"/>
    <lineage>
        <taxon>Eukaryota</taxon>
        <taxon>Metazoa</taxon>
        <taxon>Ecdysozoa</taxon>
        <taxon>Arthropoda</taxon>
        <taxon>Hexapoda</taxon>
        <taxon>Insecta</taxon>
        <taxon>Pterygota</taxon>
        <taxon>Neoptera</taxon>
        <taxon>Endopterygota</taxon>
        <taxon>Hymenoptera</taxon>
        <taxon>Apocrita</taxon>
        <taxon>Aculeata</taxon>
        <taxon>Vespoidea</taxon>
        <taxon>Vespidae</taxon>
        <taxon>Vespinae</taxon>
        <taxon>Vespula</taxon>
    </lineage>
</organism>
<comment type="caution">
    <text evidence="1">The sequence shown here is derived from an EMBL/GenBank/DDBJ whole genome shotgun (WGS) entry which is preliminary data.</text>
</comment>
<dbReference type="AlphaFoldDB" id="A0ABD2BWT7"/>
<evidence type="ECO:0000313" key="1">
    <source>
        <dbReference type="EMBL" id="KAL2737247.1"/>
    </source>
</evidence>
<reference evidence="1 2" key="1">
    <citation type="journal article" date="2024" name="Ann. Entomol. Soc. Am.">
        <title>Genomic analyses of the southern and eastern yellowjacket wasps (Hymenoptera: Vespidae) reveal evolutionary signatures of social life.</title>
        <authorList>
            <person name="Catto M.A."/>
            <person name="Caine P.B."/>
            <person name="Orr S.E."/>
            <person name="Hunt B.G."/>
            <person name="Goodisman M.A.D."/>
        </authorList>
    </citation>
    <scope>NUCLEOTIDE SEQUENCE [LARGE SCALE GENOMIC DNA]</scope>
    <source>
        <strain evidence="1">232</strain>
        <tissue evidence="1">Head and thorax</tissue>
    </source>
</reference>
<accession>A0ABD2BWT7</accession>
<name>A0ABD2BWT7_VESMC</name>
<gene>
    <name evidence="1" type="ORF">V1477_012203</name>
</gene>
<dbReference type="EMBL" id="JAYRBN010000065">
    <property type="protein sequence ID" value="KAL2737247.1"/>
    <property type="molecule type" value="Genomic_DNA"/>
</dbReference>
<dbReference type="Proteomes" id="UP001607303">
    <property type="component" value="Unassembled WGS sequence"/>
</dbReference>
<protein>
    <submittedName>
        <fullName evidence="1">Uncharacterized protein</fullName>
    </submittedName>
</protein>